<dbReference type="InterPro" id="IPR037119">
    <property type="entry name" value="Haem_oxidase_HugZ-like_sf"/>
</dbReference>
<sequence>MEDVTERPIARRVRTVLARGAAGTVGSGLLTRPLRSARVRDDGVIVLVVDVGGMSRDGGESGGVASTGGSASAEIVDTVCTGRCRRVGAGPSFAVDGRTGSTRCDDECAVVRGVVTIAGIVTASSPTRRRRLVAAEGGSGHGGETGALRLSEVRPLDISYLCADGAYVIARGELAAAAVDPIGVDEQAWLRRLGSDSALAARLALRGGHQIAGTDPWIVGVDSAGLDLSVGAATGSRVVERLPFSQVCRDSGDLLAEIAALGG</sequence>
<evidence type="ECO:0000313" key="2">
    <source>
        <dbReference type="Proteomes" id="UP000218810"/>
    </source>
</evidence>
<accession>A0A2A2WQA5</accession>
<dbReference type="AlphaFoldDB" id="A0A2A2WQA5"/>
<dbReference type="SUPFAM" id="SSF50475">
    <property type="entry name" value="FMN-binding split barrel"/>
    <property type="match status" value="1"/>
</dbReference>
<proteinExistence type="predicted"/>
<gene>
    <name evidence="1" type="ORF">CEY15_08620</name>
</gene>
<reference evidence="2" key="1">
    <citation type="submission" date="2017-09" db="EMBL/GenBank/DDBJ databases">
        <authorList>
            <person name="Zhang Y."/>
            <person name="Huang X."/>
            <person name="Liu J."/>
            <person name="Lu L."/>
            <person name="Peng K."/>
        </authorList>
    </citation>
    <scope>NUCLEOTIDE SEQUENCE [LARGE SCALE GENOMIC DNA]</scope>
    <source>
        <strain evidence="2">S-XJ-1</strain>
    </source>
</reference>
<dbReference type="EMBL" id="NTGA01000015">
    <property type="protein sequence ID" value="PAY23370.1"/>
    <property type="molecule type" value="Genomic_DNA"/>
</dbReference>
<evidence type="ECO:0000313" key="1">
    <source>
        <dbReference type="EMBL" id="PAY23370.1"/>
    </source>
</evidence>
<name>A0A2A2WQA5_9ACTN</name>
<organism evidence="1 2">
    <name type="scientific">Dietzia natronolimnaea</name>
    <dbReference type="NCBI Taxonomy" id="161920"/>
    <lineage>
        <taxon>Bacteria</taxon>
        <taxon>Bacillati</taxon>
        <taxon>Actinomycetota</taxon>
        <taxon>Actinomycetes</taxon>
        <taxon>Mycobacteriales</taxon>
        <taxon>Dietziaceae</taxon>
        <taxon>Dietzia</taxon>
    </lineage>
</organism>
<dbReference type="OrthoDB" id="4773312at2"/>
<keyword evidence="2" id="KW-1185">Reference proteome</keyword>
<dbReference type="RefSeq" id="WP_095718082.1">
    <property type="nucleotide sequence ID" value="NZ_NTGA01000015.1"/>
</dbReference>
<protein>
    <submittedName>
        <fullName evidence="1">Uncharacterized protein</fullName>
    </submittedName>
</protein>
<dbReference type="Proteomes" id="UP000218810">
    <property type="component" value="Unassembled WGS sequence"/>
</dbReference>
<comment type="caution">
    <text evidence="1">The sequence shown here is derived from an EMBL/GenBank/DDBJ whole genome shotgun (WGS) entry which is preliminary data.</text>
</comment>
<dbReference type="Gene3D" id="3.20.180.10">
    <property type="entry name" value="PNP-oxidase-like"/>
    <property type="match status" value="1"/>
</dbReference>